<sequence>MPAASDGRTRGARNDNSDNRRPHIPDTTHGNREQQALLRLASLGSRWCNVTCVSVTSKAKAEEDSHVAIGLNGSRKQCDIVRRLRKFLSAKVEEAHGEGPGACHKAASSEWSSLTARSNDDCEGHRQAKPKVSGVWTTEEPHVEEVDAENSASHSAYGGYKARRAWHETGRRSETTSLERKPPSIATSSPGVKDAQGARAATTANQREPRQATRSRRHDDARS</sequence>
<name>A0ACB7SWX7_HYAAI</name>
<reference evidence="1" key="1">
    <citation type="submission" date="2020-05" db="EMBL/GenBank/DDBJ databases">
        <title>Large-scale comparative analyses of tick genomes elucidate their genetic diversity and vector capacities.</title>
        <authorList>
            <person name="Jia N."/>
            <person name="Wang J."/>
            <person name="Shi W."/>
            <person name="Du L."/>
            <person name="Sun Y."/>
            <person name="Zhan W."/>
            <person name="Jiang J."/>
            <person name="Wang Q."/>
            <person name="Zhang B."/>
            <person name="Ji P."/>
            <person name="Sakyi L.B."/>
            <person name="Cui X."/>
            <person name="Yuan T."/>
            <person name="Jiang B."/>
            <person name="Yang W."/>
            <person name="Lam T.T.-Y."/>
            <person name="Chang Q."/>
            <person name="Ding S."/>
            <person name="Wang X."/>
            <person name="Zhu J."/>
            <person name="Ruan X."/>
            <person name="Zhao L."/>
            <person name="Wei J."/>
            <person name="Que T."/>
            <person name="Du C."/>
            <person name="Cheng J."/>
            <person name="Dai P."/>
            <person name="Han X."/>
            <person name="Huang E."/>
            <person name="Gao Y."/>
            <person name="Liu J."/>
            <person name="Shao H."/>
            <person name="Ye R."/>
            <person name="Li L."/>
            <person name="Wei W."/>
            <person name="Wang X."/>
            <person name="Wang C."/>
            <person name="Yang T."/>
            <person name="Huo Q."/>
            <person name="Li W."/>
            <person name="Guo W."/>
            <person name="Chen H."/>
            <person name="Zhou L."/>
            <person name="Ni X."/>
            <person name="Tian J."/>
            <person name="Zhou Y."/>
            <person name="Sheng Y."/>
            <person name="Liu T."/>
            <person name="Pan Y."/>
            <person name="Xia L."/>
            <person name="Li J."/>
            <person name="Zhao F."/>
            <person name="Cao W."/>
        </authorList>
    </citation>
    <scope>NUCLEOTIDE SEQUENCE</scope>
    <source>
        <strain evidence="1">Hyas-2018</strain>
    </source>
</reference>
<gene>
    <name evidence="1" type="ORF">HPB50_016537</name>
</gene>
<accession>A0ACB7SWX7</accession>
<comment type="caution">
    <text evidence="1">The sequence shown here is derived from an EMBL/GenBank/DDBJ whole genome shotgun (WGS) entry which is preliminary data.</text>
</comment>
<evidence type="ECO:0000313" key="1">
    <source>
        <dbReference type="EMBL" id="KAH6939218.1"/>
    </source>
</evidence>
<keyword evidence="2" id="KW-1185">Reference proteome</keyword>
<organism evidence="1 2">
    <name type="scientific">Hyalomma asiaticum</name>
    <name type="common">Tick</name>
    <dbReference type="NCBI Taxonomy" id="266040"/>
    <lineage>
        <taxon>Eukaryota</taxon>
        <taxon>Metazoa</taxon>
        <taxon>Ecdysozoa</taxon>
        <taxon>Arthropoda</taxon>
        <taxon>Chelicerata</taxon>
        <taxon>Arachnida</taxon>
        <taxon>Acari</taxon>
        <taxon>Parasitiformes</taxon>
        <taxon>Ixodida</taxon>
        <taxon>Ixodoidea</taxon>
        <taxon>Ixodidae</taxon>
        <taxon>Hyalomminae</taxon>
        <taxon>Hyalomma</taxon>
    </lineage>
</organism>
<evidence type="ECO:0000313" key="2">
    <source>
        <dbReference type="Proteomes" id="UP000821845"/>
    </source>
</evidence>
<dbReference type="EMBL" id="CM023482">
    <property type="protein sequence ID" value="KAH6939218.1"/>
    <property type="molecule type" value="Genomic_DNA"/>
</dbReference>
<dbReference type="Proteomes" id="UP000821845">
    <property type="component" value="Chromosome 2"/>
</dbReference>
<proteinExistence type="predicted"/>
<protein>
    <submittedName>
        <fullName evidence="1">Uncharacterized protein</fullName>
    </submittedName>
</protein>